<feature type="transmembrane region" description="Helical" evidence="3">
    <location>
        <begin position="20"/>
        <end position="37"/>
    </location>
</feature>
<dbReference type="eggNOG" id="COG2433">
    <property type="taxonomic scope" value="Bacteria"/>
</dbReference>
<dbReference type="KEGG" id="mpt:Mpe_B0367"/>
<protein>
    <submittedName>
        <fullName evidence="4">Sex pilus assembly protein</fullName>
    </submittedName>
</protein>
<dbReference type="CDD" id="cd16430">
    <property type="entry name" value="TraB"/>
    <property type="match status" value="1"/>
</dbReference>
<dbReference type="RefSeq" id="WP_011831730.1">
    <property type="nucleotide sequence ID" value="NC_008826.1"/>
</dbReference>
<keyword evidence="3" id="KW-0812">Transmembrane</keyword>
<dbReference type="InterPro" id="IPR005498">
    <property type="entry name" value="T4SS_VirB10/TraB/TrbI"/>
</dbReference>
<reference evidence="4 5" key="1">
    <citation type="journal article" date="2007" name="J. Bacteriol.">
        <title>Whole-genome analysis of the methyl tert-butyl ether-degrading beta-proteobacterium Methylibium petroleiphilum PM1.</title>
        <authorList>
            <person name="Kane S.R."/>
            <person name="Chakicherla A.Y."/>
            <person name="Chain P.S.G."/>
            <person name="Schmidt R."/>
            <person name="Shin M.W."/>
            <person name="Legler T.C."/>
            <person name="Scow K.M."/>
            <person name="Larimer F.W."/>
            <person name="Lucas S.M."/>
            <person name="Richardson P.M."/>
            <person name="Hristova K.R."/>
        </authorList>
    </citation>
    <scope>NUCLEOTIDE SEQUENCE [LARGE SCALE GENOMIC DNA]</scope>
    <source>
        <strain evidence="5">ATCC BAA-1232 / LMG 22953 / PM1</strain>
        <plasmid evidence="4 5">RPME01</plasmid>
    </source>
</reference>
<name>A2SNK3_METPP</name>
<evidence type="ECO:0000256" key="1">
    <source>
        <dbReference type="SAM" id="Coils"/>
    </source>
</evidence>
<evidence type="ECO:0000313" key="5">
    <source>
        <dbReference type="Proteomes" id="UP000000366"/>
    </source>
</evidence>
<evidence type="ECO:0000313" key="4">
    <source>
        <dbReference type="EMBL" id="ABM97142.1"/>
    </source>
</evidence>
<organism evidence="4 5">
    <name type="scientific">Methylibium petroleiphilum (strain ATCC BAA-1232 / LMG 22953 / PM1)</name>
    <dbReference type="NCBI Taxonomy" id="420662"/>
    <lineage>
        <taxon>Bacteria</taxon>
        <taxon>Pseudomonadati</taxon>
        <taxon>Pseudomonadota</taxon>
        <taxon>Betaproteobacteria</taxon>
        <taxon>Burkholderiales</taxon>
        <taxon>Sphaerotilaceae</taxon>
        <taxon>Methylibium</taxon>
    </lineage>
</organism>
<dbReference type="AlphaFoldDB" id="A2SNK3"/>
<keyword evidence="5" id="KW-1185">Reference proteome</keyword>
<evidence type="ECO:0000256" key="3">
    <source>
        <dbReference type="SAM" id="Phobius"/>
    </source>
</evidence>
<dbReference type="HOGENOM" id="CLU_046972_1_1_4"/>
<gene>
    <name evidence="4" type="primary">traB</name>
    <name evidence="4" type="ordered locus">Mpe_B0367</name>
</gene>
<keyword evidence="1" id="KW-0175">Coiled coil</keyword>
<sequence length="402" mass="42320">MLPKSIKDFWVTAGPKKRNMVLMAGAAFAMIVVATVMDSGSSKGGPARKSPVDTSRTQLMLPKAPDNSVEALAADSRAQSEQLTRLQEQLKKETADKELLLKRLDEGDRGRKPDAVTTDLLNEVVALKTKIQEIETRGAPVAQAAASSPSLGDPLPGASVPMAEPPAPAEPVNRLRVSGEAKKIDRKAAVSEDKPVAYIPAGSFLEASLLNGMDAPVSSVAQKNPVPAVMRVKTEAVLPNHFSQDVKECFVLVSGFGVLSSERVQLRTETISCVKEDGKAIEAKIDGYVVGEDGSVGPRGRLVSKQGQLIARSLAAGVLAGFGEALTPQAVPQLSLSPSGTTPTTRLDAQTFAATGVARGFSDASKAVSGFFLEMAREATPVVEINAGRKLTIVVIKGFELK</sequence>
<proteinExistence type="predicted"/>
<geneLocation type="plasmid" evidence="4 5">
    <name>RPME01</name>
</geneLocation>
<accession>A2SNK3</accession>
<keyword evidence="3" id="KW-1133">Transmembrane helix</keyword>
<dbReference type="EMBL" id="CP000556">
    <property type="protein sequence ID" value="ABM97142.1"/>
    <property type="molecule type" value="Genomic_DNA"/>
</dbReference>
<keyword evidence="3" id="KW-0472">Membrane</keyword>
<dbReference type="Pfam" id="PF03743">
    <property type="entry name" value="TrbI"/>
    <property type="match status" value="1"/>
</dbReference>
<feature type="region of interest" description="Disordered" evidence="2">
    <location>
        <begin position="39"/>
        <end position="58"/>
    </location>
</feature>
<keyword evidence="4" id="KW-0614">Plasmid</keyword>
<feature type="coiled-coil region" evidence="1">
    <location>
        <begin position="69"/>
        <end position="103"/>
    </location>
</feature>
<dbReference type="Proteomes" id="UP000000366">
    <property type="component" value="Plasmid RPME01"/>
</dbReference>
<evidence type="ECO:0000256" key="2">
    <source>
        <dbReference type="SAM" id="MobiDB-lite"/>
    </source>
</evidence>